<keyword evidence="6" id="KW-1185">Reference proteome</keyword>
<dbReference type="InterPro" id="IPR050559">
    <property type="entry name" value="P-Pant_transferase_sf"/>
</dbReference>
<evidence type="ECO:0000313" key="5">
    <source>
        <dbReference type="EMBL" id="SIQ78328.1"/>
    </source>
</evidence>
<dbReference type="GO" id="GO:0019878">
    <property type="term" value="P:lysine biosynthetic process via aminoadipic acid"/>
    <property type="evidence" value="ECO:0007669"/>
    <property type="project" value="TreeGrafter"/>
</dbReference>
<dbReference type="Pfam" id="PF01648">
    <property type="entry name" value="ACPS"/>
    <property type="match status" value="1"/>
</dbReference>
<feature type="domain" description="4'-phosphopantetheinyl transferase" evidence="3">
    <location>
        <begin position="127"/>
        <end position="217"/>
    </location>
</feature>
<accession>A0A1N6VKS7</accession>
<name>A0A1N6VKS7_9FLAO</name>
<evidence type="ECO:0000313" key="6">
    <source>
        <dbReference type="Proteomes" id="UP000186953"/>
    </source>
</evidence>
<dbReference type="Proteomes" id="UP000186953">
    <property type="component" value="Unassembled WGS sequence"/>
</dbReference>
<organism evidence="5 6">
    <name type="scientific">Maribacter ulvicola</name>
    <dbReference type="NCBI Taxonomy" id="228959"/>
    <lineage>
        <taxon>Bacteria</taxon>
        <taxon>Pseudomonadati</taxon>
        <taxon>Bacteroidota</taxon>
        <taxon>Flavobacteriia</taxon>
        <taxon>Flavobacteriales</taxon>
        <taxon>Flavobacteriaceae</taxon>
        <taxon>Maribacter</taxon>
    </lineage>
</organism>
<evidence type="ECO:0000256" key="1">
    <source>
        <dbReference type="ARBA" id="ARBA00010990"/>
    </source>
</evidence>
<dbReference type="EMBL" id="FTMA01000003">
    <property type="protein sequence ID" value="SIQ78328.1"/>
    <property type="molecule type" value="Genomic_DNA"/>
</dbReference>
<proteinExistence type="inferred from homology"/>
<dbReference type="OrthoDB" id="9808281at2"/>
<evidence type="ECO:0000256" key="2">
    <source>
        <dbReference type="ARBA" id="ARBA00022679"/>
    </source>
</evidence>
<keyword evidence="2 5" id="KW-0808">Transferase</keyword>
<dbReference type="Pfam" id="PF22624">
    <property type="entry name" value="AASDHPPT_N"/>
    <property type="match status" value="1"/>
</dbReference>
<dbReference type="GO" id="GO:0000287">
    <property type="term" value="F:magnesium ion binding"/>
    <property type="evidence" value="ECO:0007669"/>
    <property type="project" value="InterPro"/>
</dbReference>
<feature type="domain" description="4'-phosphopantetheinyl transferase N-terminal" evidence="4">
    <location>
        <begin position="42"/>
        <end position="122"/>
    </location>
</feature>
<gene>
    <name evidence="5" type="ORF">SAMN05421797_103162</name>
</gene>
<evidence type="ECO:0000259" key="3">
    <source>
        <dbReference type="Pfam" id="PF01648"/>
    </source>
</evidence>
<dbReference type="PANTHER" id="PTHR12215:SF10">
    <property type="entry name" value="L-AMINOADIPATE-SEMIALDEHYDE DEHYDROGENASE-PHOSPHOPANTETHEINYL TRANSFERASE"/>
    <property type="match status" value="1"/>
</dbReference>
<dbReference type="InterPro" id="IPR008278">
    <property type="entry name" value="4-PPantetheinyl_Trfase_dom"/>
</dbReference>
<dbReference type="GO" id="GO:0005829">
    <property type="term" value="C:cytosol"/>
    <property type="evidence" value="ECO:0007669"/>
    <property type="project" value="TreeGrafter"/>
</dbReference>
<reference evidence="6" key="1">
    <citation type="submission" date="2017-01" db="EMBL/GenBank/DDBJ databases">
        <authorList>
            <person name="Varghese N."/>
            <person name="Submissions S."/>
        </authorList>
    </citation>
    <scope>NUCLEOTIDE SEQUENCE [LARGE SCALE GENOMIC DNA]</scope>
    <source>
        <strain evidence="6">DSM 15366</strain>
    </source>
</reference>
<dbReference type="InterPro" id="IPR037143">
    <property type="entry name" value="4-PPantetheinyl_Trfase_dom_sf"/>
</dbReference>
<dbReference type="GO" id="GO:0008897">
    <property type="term" value="F:holo-[acyl-carrier-protein] synthase activity"/>
    <property type="evidence" value="ECO:0007669"/>
    <property type="project" value="InterPro"/>
</dbReference>
<dbReference type="RefSeq" id="WP_076548552.1">
    <property type="nucleotide sequence ID" value="NZ_FTMA01000003.1"/>
</dbReference>
<dbReference type="STRING" id="228959.SAMN05421797_103162"/>
<dbReference type="SUPFAM" id="SSF56214">
    <property type="entry name" value="4'-phosphopantetheinyl transferase"/>
    <property type="match status" value="2"/>
</dbReference>
<comment type="similarity">
    <text evidence="1">Belongs to the P-Pant transferase superfamily. Gsp/Sfp/HetI/AcpT family.</text>
</comment>
<dbReference type="Gene3D" id="3.90.470.20">
    <property type="entry name" value="4'-phosphopantetheinyl transferase domain"/>
    <property type="match status" value="2"/>
</dbReference>
<protein>
    <submittedName>
        <fullName evidence="5">4'-phosphopantetheinyl transferase</fullName>
    </submittedName>
</protein>
<evidence type="ECO:0000259" key="4">
    <source>
        <dbReference type="Pfam" id="PF22624"/>
    </source>
</evidence>
<dbReference type="InterPro" id="IPR055066">
    <property type="entry name" value="AASDHPPT_N"/>
</dbReference>
<dbReference type="AlphaFoldDB" id="A0A1N6VKS7"/>
<dbReference type="PANTHER" id="PTHR12215">
    <property type="entry name" value="PHOSPHOPANTETHEINE TRANSFERASE"/>
    <property type="match status" value="1"/>
</dbReference>
<sequence>MNNKLFCGSVKITCVHTKSYIHEHSAVKIYKIHLPSNYTNISILKKHLSVAELKRSQRYHFQQDRDRFIICRAFLRLLLSDHLDLDSNKIVIATDENKKPFLPSHPKVFFNVSHTLEYGLIAISQYPVGIDVEYIDSKMNHLETASLLFKTNDLNILANSNDKIRLFFTYWTRKESIVKATGGGIDDNFIHIPVRDGKHLINANLIKNGTALSVYSFEVDDHHIGSIAMRFTEEAVQELFFLPLPSVSN</sequence>